<sequence>MKFLPLVSSVLIVCRIAYGSELPEPASLEKLAKVPASQFTKSINASESPDKRFVAAVGSPDGAAPKWVKTHHGPKDVSYVLESVEGHCRNYLVDMKTDRVTAILEAEHFGTGTQYNHESALHAWSANARWLIEIQSWKWATGPCSLHRINEAGGIVASYDLMTTAREAVAAELAKKGINSAEDYAVSVPSAEVSDGGSITLEVTGEVPKDPDTPFVSLSVRGAATLGANKDLSVKITGSKPME</sequence>
<keyword evidence="2" id="KW-1185">Reference proteome</keyword>
<evidence type="ECO:0000313" key="1">
    <source>
        <dbReference type="EMBL" id="BCX50091.1"/>
    </source>
</evidence>
<reference evidence="1 2" key="1">
    <citation type="submission" date="2021-06" db="EMBL/GenBank/DDBJ databases">
        <title>Complete genome of Haloferula helveola possessing various polysaccharide degrading enzymes.</title>
        <authorList>
            <person name="Takami H."/>
            <person name="Huang C."/>
            <person name="Hamasaki K."/>
        </authorList>
    </citation>
    <scope>NUCLEOTIDE SEQUENCE [LARGE SCALE GENOMIC DNA]</scope>
    <source>
        <strain evidence="1 2">CN-1</strain>
    </source>
</reference>
<evidence type="ECO:0000313" key="2">
    <source>
        <dbReference type="Proteomes" id="UP001374893"/>
    </source>
</evidence>
<dbReference type="Proteomes" id="UP001374893">
    <property type="component" value="Chromosome"/>
</dbReference>
<accession>A0ABM7RHI0</accession>
<name>A0ABM7RHI0_9BACT</name>
<protein>
    <submittedName>
        <fullName evidence="1">Uncharacterized protein</fullName>
    </submittedName>
</protein>
<dbReference type="EMBL" id="AP024702">
    <property type="protein sequence ID" value="BCX50091.1"/>
    <property type="molecule type" value="Genomic_DNA"/>
</dbReference>
<dbReference type="RefSeq" id="WP_338686994.1">
    <property type="nucleotide sequence ID" value="NZ_AP024702.1"/>
</dbReference>
<organism evidence="1 2">
    <name type="scientific">Haloferula helveola</name>
    <dbReference type="NCBI Taxonomy" id="490095"/>
    <lineage>
        <taxon>Bacteria</taxon>
        <taxon>Pseudomonadati</taxon>
        <taxon>Verrucomicrobiota</taxon>
        <taxon>Verrucomicrobiia</taxon>
        <taxon>Verrucomicrobiales</taxon>
        <taxon>Verrucomicrobiaceae</taxon>
        <taxon>Haloferula</taxon>
    </lineage>
</organism>
<gene>
    <name evidence="1" type="ORF">HAHE_39990</name>
</gene>
<proteinExistence type="predicted"/>